<dbReference type="PANTHER" id="PTHR13387:SF9">
    <property type="entry name" value="PROTEIN HGH1 HOMOLOG"/>
    <property type="match status" value="1"/>
</dbReference>
<evidence type="ECO:0000313" key="3">
    <source>
        <dbReference type="Proteomes" id="UP000046393"/>
    </source>
</evidence>
<feature type="transmembrane region" description="Helical" evidence="1">
    <location>
        <begin position="52"/>
        <end position="76"/>
    </location>
</feature>
<dbReference type="PANTHER" id="PTHR13387">
    <property type="entry name" value="PROTEIN HGH1 HOMOLOG"/>
    <property type="match status" value="1"/>
</dbReference>
<proteinExistence type="predicted"/>
<dbReference type="WBParaSite" id="SMUV_0000791501-mRNA-1">
    <property type="protein sequence ID" value="SMUV_0000791501-mRNA-1"/>
    <property type="gene ID" value="SMUV_0000791501"/>
</dbReference>
<sequence length="227" mass="25501">MAVSMIFLLINASCIQQIAASAHLHSVLVDDYSGLYAEEVQLTIKEDSIEEYYGAFSFIVVVVVDFSAIIVTLLLYRSYTNHEKLLDPEDEFLSAFVAPLADENDNLDDDETERLPLSLQYYDGKRCSDPIIVKKITEALYQLCATKFGREVLRKKGIYYILRELDKATQATAAAANDSVSNRGDTARSTLINTDETSMLHLLIGILIRYESEMAVDPNLESIRNLQ</sequence>
<evidence type="ECO:0000259" key="2">
    <source>
        <dbReference type="Pfam" id="PF04064"/>
    </source>
</evidence>
<protein>
    <submittedName>
        <fullName evidence="4">DUF384 domain-containing protein</fullName>
    </submittedName>
</protein>
<dbReference type="AlphaFoldDB" id="A0A0N5ASX9"/>
<evidence type="ECO:0000313" key="4">
    <source>
        <dbReference type="WBParaSite" id="SMUV_0000791501-mRNA-1"/>
    </source>
</evidence>
<dbReference type="STRING" id="451379.A0A0N5ASX9"/>
<feature type="domain" description="Protein HGH1 C-terminal" evidence="2">
    <location>
        <begin position="139"/>
        <end position="180"/>
    </location>
</feature>
<dbReference type="Pfam" id="PF04064">
    <property type="entry name" value="DUF384"/>
    <property type="match status" value="1"/>
</dbReference>
<dbReference type="Proteomes" id="UP000046393">
    <property type="component" value="Unplaced"/>
</dbReference>
<name>A0A0N5ASX9_9BILA</name>
<keyword evidence="3" id="KW-1185">Reference proteome</keyword>
<keyword evidence="1" id="KW-0812">Transmembrane</keyword>
<dbReference type="InterPro" id="IPR007206">
    <property type="entry name" value="Protein_HGH1_C"/>
</dbReference>
<organism evidence="3 4">
    <name type="scientific">Syphacia muris</name>
    <dbReference type="NCBI Taxonomy" id="451379"/>
    <lineage>
        <taxon>Eukaryota</taxon>
        <taxon>Metazoa</taxon>
        <taxon>Ecdysozoa</taxon>
        <taxon>Nematoda</taxon>
        <taxon>Chromadorea</taxon>
        <taxon>Rhabditida</taxon>
        <taxon>Spirurina</taxon>
        <taxon>Oxyuridomorpha</taxon>
        <taxon>Oxyuroidea</taxon>
        <taxon>Oxyuridae</taxon>
        <taxon>Syphacia</taxon>
    </lineage>
</organism>
<dbReference type="InterPro" id="IPR039717">
    <property type="entry name" value="Hgh1"/>
</dbReference>
<evidence type="ECO:0000256" key="1">
    <source>
        <dbReference type="SAM" id="Phobius"/>
    </source>
</evidence>
<keyword evidence="1" id="KW-0472">Membrane</keyword>
<keyword evidence="1" id="KW-1133">Transmembrane helix</keyword>
<accession>A0A0N5ASX9</accession>
<reference evidence="4" key="1">
    <citation type="submission" date="2016-04" db="UniProtKB">
        <authorList>
            <consortium name="WormBaseParasite"/>
        </authorList>
    </citation>
    <scope>IDENTIFICATION</scope>
</reference>